<reference evidence="2 3" key="1">
    <citation type="submission" date="2009-01" db="EMBL/GenBank/DDBJ databases">
        <title>Complete sequence of Clostridium cellulolyticum H10.</title>
        <authorList>
            <consortium name="US DOE Joint Genome Institute"/>
            <person name="Lucas S."/>
            <person name="Copeland A."/>
            <person name="Lapidus A."/>
            <person name="Glavina del Rio T."/>
            <person name="Dalin E."/>
            <person name="Tice H."/>
            <person name="Bruce D."/>
            <person name="Goodwin L."/>
            <person name="Pitluck S."/>
            <person name="Chertkov O."/>
            <person name="Saunders E."/>
            <person name="Brettin T."/>
            <person name="Detter J.C."/>
            <person name="Han C."/>
            <person name="Larimer F."/>
            <person name="Land M."/>
            <person name="Hauser L."/>
            <person name="Kyrpides N."/>
            <person name="Ivanova N."/>
            <person name="Zhou J."/>
            <person name="Richardson P."/>
        </authorList>
    </citation>
    <scope>NUCLEOTIDE SEQUENCE [LARGE SCALE GENOMIC DNA]</scope>
    <source>
        <strain evidence="3">ATCC 35319 / DSM 5812 / JCM 6584 / H10</strain>
    </source>
</reference>
<name>B8I7L6_RUMCH</name>
<dbReference type="Proteomes" id="UP000001349">
    <property type="component" value="Chromosome"/>
</dbReference>
<evidence type="ECO:0000313" key="2">
    <source>
        <dbReference type="EMBL" id="ACL77087.1"/>
    </source>
</evidence>
<evidence type="ECO:0000256" key="1">
    <source>
        <dbReference type="SAM" id="SignalP"/>
    </source>
</evidence>
<accession>B8I7L6</accession>
<feature type="chain" id="PRO_5002871609" evidence="1">
    <location>
        <begin position="27"/>
        <end position="370"/>
    </location>
</feature>
<dbReference type="HOGENOM" id="CLU_747419_0_0_9"/>
<dbReference type="OrthoDB" id="1740654at2"/>
<dbReference type="RefSeq" id="WP_015926159.1">
    <property type="nucleotide sequence ID" value="NC_011898.1"/>
</dbReference>
<keyword evidence="1" id="KW-0732">Signal</keyword>
<dbReference type="eggNOG" id="ENOG5033Q29">
    <property type="taxonomic scope" value="Bacteria"/>
</dbReference>
<protein>
    <submittedName>
        <fullName evidence="2">Uncharacterized protein</fullName>
    </submittedName>
</protein>
<sequence precursor="true">MRTKLFKKVITLALSSIILLSSMAYAAVGQPYDRLSMSFTGNRYIYSNNPEKITTTLIAGTTGKNIVNRTVTPGQKYDVEYSHTNMTTIPLTVAVILKNNTNVKANIAIYNNAAYQNEAYDVVGSKTEFDYWSIAKYSTKTIDPGKSCVLIRSNLNAADYSTGVGKVLFQSDVAVNCRVAYFKTGTSDDAAGNLSDLTAGDTVSTTTNECLNDGRTIIYDYASAINKAFYLNMDVAYTDSTGKVLDPHNKYNANEFQKPVWYLPSSREYSQGNWGINYNMRLDNAGGKTLYIIPDWTNIKYLGSNSYTIYDPYTSSWKNIKLYKSSLDYAVIKLPNKSSMIFNFVLAGGDCGQEYFTFTAPTTGHAVPVN</sequence>
<dbReference type="AlphaFoldDB" id="B8I7L6"/>
<keyword evidence="3" id="KW-1185">Reference proteome</keyword>
<dbReference type="EMBL" id="CP001348">
    <property type="protein sequence ID" value="ACL77087.1"/>
    <property type="molecule type" value="Genomic_DNA"/>
</dbReference>
<dbReference type="KEGG" id="cce:Ccel_2789"/>
<gene>
    <name evidence="2" type="ordered locus">Ccel_2789</name>
</gene>
<proteinExistence type="predicted"/>
<evidence type="ECO:0000313" key="3">
    <source>
        <dbReference type="Proteomes" id="UP000001349"/>
    </source>
</evidence>
<feature type="signal peptide" evidence="1">
    <location>
        <begin position="1"/>
        <end position="26"/>
    </location>
</feature>
<organism evidence="2 3">
    <name type="scientific">Ruminiclostridium cellulolyticum (strain ATCC 35319 / DSM 5812 / JCM 6584 / H10)</name>
    <name type="common">Clostridium cellulolyticum</name>
    <dbReference type="NCBI Taxonomy" id="394503"/>
    <lineage>
        <taxon>Bacteria</taxon>
        <taxon>Bacillati</taxon>
        <taxon>Bacillota</taxon>
        <taxon>Clostridia</taxon>
        <taxon>Eubacteriales</taxon>
        <taxon>Oscillospiraceae</taxon>
        <taxon>Ruminiclostridium</taxon>
    </lineage>
</organism>